<comment type="catalytic activity">
    <reaction evidence="3">
        <text>an N-terminal (5-L-glutamyl)-[peptide] + an alpha-amino acid = 5-L-glutamyl amino acid + an N-terminal L-alpha-aminoacyl-[peptide]</text>
        <dbReference type="Rhea" id="RHEA:23904"/>
        <dbReference type="Rhea" id="RHEA-COMP:9780"/>
        <dbReference type="Rhea" id="RHEA-COMP:9795"/>
        <dbReference type="ChEBI" id="CHEBI:77644"/>
        <dbReference type="ChEBI" id="CHEBI:78597"/>
        <dbReference type="ChEBI" id="CHEBI:78599"/>
        <dbReference type="ChEBI" id="CHEBI:78608"/>
        <dbReference type="EC" id="2.3.2.2"/>
    </reaction>
</comment>
<feature type="binding site" evidence="2">
    <location>
        <begin position="445"/>
        <end position="446"/>
    </location>
    <ligand>
        <name>L-glutamate</name>
        <dbReference type="ChEBI" id="CHEBI:29985"/>
    </ligand>
</feature>
<dbReference type="InterPro" id="IPR029055">
    <property type="entry name" value="Ntn_hydrolases_N"/>
</dbReference>
<dbReference type="STRING" id="1358809.S7WAN5"/>
<feature type="active site" description="Nucleophile" evidence="1">
    <location>
        <position position="375"/>
    </location>
</feature>
<dbReference type="GO" id="GO:0103068">
    <property type="term" value="F:leukotriene C4 gamma-glutamyl transferase activity"/>
    <property type="evidence" value="ECO:0007669"/>
    <property type="project" value="UniProtKB-EC"/>
</dbReference>
<dbReference type="Gene3D" id="1.10.246.130">
    <property type="match status" value="1"/>
</dbReference>
<dbReference type="GO" id="GO:0006751">
    <property type="term" value="P:glutathione catabolic process"/>
    <property type="evidence" value="ECO:0007669"/>
    <property type="project" value="UniProtKB-UniRule"/>
</dbReference>
<dbReference type="InParanoid" id="S7WAN5"/>
<dbReference type="OrthoDB" id="1081007at2759"/>
<comment type="catalytic activity">
    <reaction evidence="3">
        <text>glutathione + H2O = L-cysteinylglycine + L-glutamate</text>
        <dbReference type="Rhea" id="RHEA:28807"/>
        <dbReference type="ChEBI" id="CHEBI:15377"/>
        <dbReference type="ChEBI" id="CHEBI:29985"/>
        <dbReference type="ChEBI" id="CHEBI:57925"/>
        <dbReference type="ChEBI" id="CHEBI:61694"/>
        <dbReference type="EC" id="3.4.19.13"/>
    </reaction>
</comment>
<proteinExistence type="predicted"/>
<dbReference type="SUPFAM" id="SSF56235">
    <property type="entry name" value="N-terminal nucleophile aminohydrolases (Ntn hydrolases)"/>
    <property type="match status" value="1"/>
</dbReference>
<reference evidence="5" key="1">
    <citation type="journal article" date="2013" name="PLoS Genet.">
        <title>The genome of Spraguea lophii and the basis of host-microsporidian interactions.</title>
        <authorList>
            <person name="Campbell S.E."/>
            <person name="Williams T.A."/>
            <person name="Yousuf A."/>
            <person name="Soanes D.M."/>
            <person name="Paszkiewicz K.H."/>
            <person name="Williams B.A.P."/>
        </authorList>
    </citation>
    <scope>NUCLEOTIDE SEQUENCE [LARGE SCALE GENOMIC DNA]</scope>
    <source>
        <strain evidence="5">42_110</strain>
    </source>
</reference>
<keyword evidence="5" id="KW-1185">Reference proteome</keyword>
<dbReference type="OMA" id="APACTTH"/>
<dbReference type="PRINTS" id="PR01210">
    <property type="entry name" value="GGTRANSPTASE"/>
</dbReference>
<gene>
    <name evidence="4" type="ORF">SLOPH_2620</name>
</gene>
<dbReference type="EMBL" id="ATCN01000060">
    <property type="protein sequence ID" value="EPR79966.1"/>
    <property type="molecule type" value="Genomic_DNA"/>
</dbReference>
<dbReference type="Gene3D" id="3.60.20.40">
    <property type="match status" value="1"/>
</dbReference>
<dbReference type="Proteomes" id="UP000014978">
    <property type="component" value="Unassembled WGS sequence"/>
</dbReference>
<dbReference type="GO" id="GO:0036374">
    <property type="term" value="F:glutathione hydrolase activity"/>
    <property type="evidence" value="ECO:0007669"/>
    <property type="project" value="UniProtKB-UniRule"/>
</dbReference>
<evidence type="ECO:0000313" key="5">
    <source>
        <dbReference type="Proteomes" id="UP000014978"/>
    </source>
</evidence>
<dbReference type="VEuPathDB" id="MicrosporidiaDB:SLOPH_2620"/>
<keyword evidence="3" id="KW-0378">Hydrolase</keyword>
<dbReference type="InterPro" id="IPR043138">
    <property type="entry name" value="GGT_lsub"/>
</dbReference>
<dbReference type="InterPro" id="IPR043137">
    <property type="entry name" value="GGT_ssub_C"/>
</dbReference>
<dbReference type="UniPathway" id="UPA00204"/>
<accession>S7WAN5</accession>
<name>S7WAN5_SPRLO</name>
<comment type="pathway">
    <text evidence="3">Sulfur metabolism; glutathione metabolism.</text>
</comment>
<protein>
    <recommendedName>
        <fullName evidence="3">Glutathione hydrolase</fullName>
        <ecNumber evidence="3">2.3.2.2</ecNumber>
        <ecNumber evidence="3">3.4.19.13</ecNumber>
    </recommendedName>
    <alternativeName>
        <fullName evidence="3">Gamma-glutamyltransferase</fullName>
    </alternativeName>
    <alternativeName>
        <fullName evidence="3">Gamma-glutamyltranspeptidase</fullName>
    </alternativeName>
</protein>
<evidence type="ECO:0000256" key="3">
    <source>
        <dbReference type="RuleBase" id="RU368068"/>
    </source>
</evidence>
<dbReference type="AlphaFoldDB" id="S7WAN5"/>
<dbReference type="GO" id="GO:0005886">
    <property type="term" value="C:plasma membrane"/>
    <property type="evidence" value="ECO:0007669"/>
    <property type="project" value="TreeGrafter"/>
</dbReference>
<evidence type="ECO:0000256" key="1">
    <source>
        <dbReference type="PIRSR" id="PIRSR600101-1"/>
    </source>
</evidence>
<dbReference type="HOGENOM" id="CLU_014813_4_3_1"/>
<comment type="function">
    <text evidence="3">Cleaves the gamma-glutamyl peptide bond of glutathione and glutathione conjugates.</text>
</comment>
<dbReference type="EC" id="3.4.19.13" evidence="3"/>
<feature type="binding site" evidence="2">
    <location>
        <position position="105"/>
    </location>
    <ligand>
        <name>L-glutamate</name>
        <dbReference type="ChEBI" id="CHEBI:29985"/>
    </ligand>
</feature>
<dbReference type="PANTHER" id="PTHR11686">
    <property type="entry name" value="GAMMA GLUTAMYL TRANSPEPTIDASE"/>
    <property type="match status" value="1"/>
</dbReference>
<organism evidence="4 5">
    <name type="scientific">Spraguea lophii (strain 42_110)</name>
    <name type="common">Microsporidian parasite</name>
    <dbReference type="NCBI Taxonomy" id="1358809"/>
    <lineage>
        <taxon>Eukaryota</taxon>
        <taxon>Fungi</taxon>
        <taxon>Fungi incertae sedis</taxon>
        <taxon>Microsporidia</taxon>
        <taxon>Spragueidae</taxon>
        <taxon>Spraguea</taxon>
    </lineage>
</organism>
<evidence type="ECO:0000313" key="4">
    <source>
        <dbReference type="EMBL" id="EPR79966.1"/>
    </source>
</evidence>
<comment type="catalytic activity">
    <reaction evidence="3">
        <text>an S-substituted glutathione + H2O = an S-substituted L-cysteinylglycine + L-glutamate</text>
        <dbReference type="Rhea" id="RHEA:59468"/>
        <dbReference type="ChEBI" id="CHEBI:15377"/>
        <dbReference type="ChEBI" id="CHEBI:29985"/>
        <dbReference type="ChEBI" id="CHEBI:90779"/>
        <dbReference type="ChEBI" id="CHEBI:143103"/>
        <dbReference type="EC" id="3.4.19.13"/>
    </reaction>
</comment>
<feature type="binding site" evidence="2">
    <location>
        <position position="466"/>
    </location>
    <ligand>
        <name>L-glutamate</name>
        <dbReference type="ChEBI" id="CHEBI:29985"/>
    </ligand>
</feature>
<keyword evidence="3" id="KW-0012">Acyltransferase</keyword>
<dbReference type="FunCoup" id="S7WAN5">
    <property type="interactions" value="36"/>
</dbReference>
<dbReference type="InterPro" id="IPR000101">
    <property type="entry name" value="GGT_peptidase"/>
</dbReference>
<dbReference type="Pfam" id="PF01019">
    <property type="entry name" value="G_glu_transpept"/>
    <property type="match status" value="1"/>
</dbReference>
<keyword evidence="3" id="KW-0808">Transferase</keyword>
<sequence>MKFFETQNQKSFKIYIKDNTFKIKDKIGDNTFYTNGAISSEVYEASKVGVNILKKGGNSVDAAIATAICVGIINQFSSGIGGGAFMVIMDESKKESPQYYMIDSREMAPTNINIEKIQKNPKNSIEGGLAVCIPGEIKGYIKAHKKFGKLPWKDLFEENIQIAKKFKVSKILEKRLFENKAHIFKDEGLKETYTRNGELLKHDEYCYRENLSKTLKKISEDPESFYIGSLADDIINFVNKKGGCLTKKDFSDYESVFRDVLTGKYKDYEIITSGLPSAGIFLIEILKTLEKYNLNILEKNQKLSSYHVLVEIFKFVYSQRADYCDPDFLQNYREMIKNKISDKRSQEIFNKINLKKVLDETEYNVKKHTSYDNGTTHINVVDSNNISVLLTSSIDLAFGSKILDPKTGICFNSTINDFYIPGINSAYLLSSSPKNILHPGKRPFSSIAPLILKNNNETILLGGAGGSRIPTNIILVIFYMELGLSMEEAINAPRFHHQFNPNILYIENILPRELREELTKFGHQVKECITNSNFTSVQSLIIRTDENKKKRIFAYSDPRKGGKPDGY</sequence>
<dbReference type="EC" id="2.3.2.2" evidence="3"/>
<feature type="binding site" evidence="2">
    <location>
        <position position="417"/>
    </location>
    <ligand>
        <name>L-glutamate</name>
        <dbReference type="ChEBI" id="CHEBI:29985"/>
    </ligand>
</feature>
<evidence type="ECO:0000256" key="2">
    <source>
        <dbReference type="PIRSR" id="PIRSR600101-2"/>
    </source>
</evidence>
<comment type="caution">
    <text evidence="4">The sequence shown here is derived from an EMBL/GenBank/DDBJ whole genome shotgun (WGS) entry which is preliminary data.</text>
</comment>
<dbReference type="PANTHER" id="PTHR11686:SF9">
    <property type="entry name" value="RE13973P"/>
    <property type="match status" value="1"/>
</dbReference>